<name>A0A9X2AZC8_9CORY</name>
<sequence length="533" mass="56867">MTDAPDTLDPRTPVLVGVGQVADPVTADDYHRWSAADLAGEASRRAVQDAGLGPDAAEAIDAVAAIDTIAVVRQFEISTPGAVAPLGKSDNIARSVAARIGADPRRAVLEVVGGQGPQHLVTEFCRSIADGESEVVLLTGSEAISTVRALAGRDDAPDFTETVGGQLEDRGMQVDDLHVPYEVRHGLLGAPPEYAVFENARRRRLGMTREEYATQMGELFAPFTSVAAANPYAAAPTERTAEELATVTERNRLIADPYPRFMVARDQVNQGAAVLLTSVGKARDLGVPQDRWVFLHGYCDLTERTVLERADLSVSPASVSSARTAVERAGITADDLRFLDLYSCFPVPVFNICDGLGITPDDPRGLTLTGGLPFFGGAGNNYSMHAIAEMVDRLRDNPGTFGFVGANGGWMTKYSSGVYSTTPVAFARWDDTPLQAELDAVPAPDIVEHYSGPATVESYTVTTDLNRDWIGVVVARTPDNARLLAVSEPGTSDDVIGLLMSDAVFGSTLEIRQDGDRNIICGTTRDTTQEAQA</sequence>
<evidence type="ECO:0000313" key="5">
    <source>
        <dbReference type="EMBL" id="MCJ7858402.1"/>
    </source>
</evidence>
<accession>A0A9X2AZC8</accession>
<keyword evidence="6" id="KW-1185">Reference proteome</keyword>
<proteinExistence type="inferred from homology"/>
<dbReference type="EMBL" id="JALIEA010000012">
    <property type="protein sequence ID" value="MCJ7858402.1"/>
    <property type="molecule type" value="Genomic_DNA"/>
</dbReference>
<dbReference type="AlphaFoldDB" id="A0A9X2AZC8"/>
<protein>
    <submittedName>
        <fullName evidence="5">Acetyl-CoA acetyltransferase</fullName>
    </submittedName>
</protein>
<evidence type="ECO:0000259" key="4">
    <source>
        <dbReference type="Pfam" id="PF18313"/>
    </source>
</evidence>
<dbReference type="Gene3D" id="3.40.47.10">
    <property type="match status" value="1"/>
</dbReference>
<evidence type="ECO:0000256" key="3">
    <source>
        <dbReference type="ARBA" id="ARBA00023315"/>
    </source>
</evidence>
<keyword evidence="3" id="KW-0012">Acyltransferase</keyword>
<dbReference type="RefSeq" id="WP_244804127.1">
    <property type="nucleotide sequence ID" value="NZ_JALIEA010000012.1"/>
</dbReference>
<evidence type="ECO:0000256" key="1">
    <source>
        <dbReference type="ARBA" id="ARBA00010982"/>
    </source>
</evidence>
<keyword evidence="2" id="KW-0808">Transferase</keyword>
<evidence type="ECO:0000256" key="2">
    <source>
        <dbReference type="ARBA" id="ARBA00022679"/>
    </source>
</evidence>
<organism evidence="5 6">
    <name type="scientific">Corynebacterium kalidii</name>
    <dbReference type="NCBI Taxonomy" id="2931982"/>
    <lineage>
        <taxon>Bacteria</taxon>
        <taxon>Bacillati</taxon>
        <taxon>Actinomycetota</taxon>
        <taxon>Actinomycetes</taxon>
        <taxon>Mycobacteriales</taxon>
        <taxon>Corynebacteriaceae</taxon>
        <taxon>Corynebacterium</taxon>
    </lineage>
</organism>
<dbReference type="InterPro" id="IPR016039">
    <property type="entry name" value="Thiolase-like"/>
</dbReference>
<evidence type="ECO:0000313" key="6">
    <source>
        <dbReference type="Proteomes" id="UP001139207"/>
    </source>
</evidence>
<dbReference type="Gene3D" id="2.40.50.840">
    <property type="match status" value="1"/>
</dbReference>
<dbReference type="Proteomes" id="UP001139207">
    <property type="component" value="Unassembled WGS sequence"/>
</dbReference>
<reference evidence="5" key="1">
    <citation type="submission" date="2022-04" db="EMBL/GenBank/DDBJ databases">
        <title>Corynebacterium kalidii LD5P10.</title>
        <authorList>
            <person name="Sun J.Q."/>
        </authorList>
    </citation>
    <scope>NUCLEOTIDE SEQUENCE</scope>
    <source>
        <strain evidence="5">LD5P10</strain>
    </source>
</reference>
<dbReference type="PANTHER" id="PTHR18919">
    <property type="entry name" value="ACETYL-COA C-ACYLTRANSFERASE"/>
    <property type="match status" value="1"/>
</dbReference>
<comment type="similarity">
    <text evidence="1">Belongs to the thiolase-like superfamily. Thiolase family.</text>
</comment>
<dbReference type="Pfam" id="PF18313">
    <property type="entry name" value="TLP1_add_C"/>
    <property type="match status" value="1"/>
</dbReference>
<dbReference type="SUPFAM" id="SSF53901">
    <property type="entry name" value="Thiolase-like"/>
    <property type="match status" value="2"/>
</dbReference>
<dbReference type="GO" id="GO:0016746">
    <property type="term" value="F:acyltransferase activity"/>
    <property type="evidence" value="ECO:0007669"/>
    <property type="project" value="UniProtKB-KW"/>
</dbReference>
<comment type="caution">
    <text evidence="5">The sequence shown here is derived from an EMBL/GenBank/DDBJ whole genome shotgun (WGS) entry which is preliminary data.</text>
</comment>
<dbReference type="InterPro" id="IPR040771">
    <property type="entry name" value="TLP1_add_C"/>
</dbReference>
<dbReference type="NCBIfam" id="NF006105">
    <property type="entry name" value="PRK08257.1-4"/>
    <property type="match status" value="1"/>
</dbReference>
<dbReference type="PANTHER" id="PTHR18919:SF139">
    <property type="entry name" value="THIOLASE-LIKE PROTEIN TYPE 1 ADDITIONAL C-TERMINAL DOMAIN-CONTAINING PROTEIN"/>
    <property type="match status" value="1"/>
</dbReference>
<gene>
    <name evidence="5" type="ORF">MUN33_06690</name>
</gene>
<feature type="domain" description="Thiolase-like protein type 1 additional C-terminal" evidence="4">
    <location>
        <begin position="433"/>
        <end position="515"/>
    </location>
</feature>